<feature type="signal peptide" evidence="1">
    <location>
        <begin position="1"/>
        <end position="20"/>
    </location>
</feature>
<dbReference type="AlphaFoldDB" id="A0A7X4GMB9"/>
<reference evidence="3 4" key="1">
    <citation type="submission" date="2019-12" db="EMBL/GenBank/DDBJ databases">
        <title>Novel species isolated from a subtropical stream in China.</title>
        <authorList>
            <person name="Lu H."/>
        </authorList>
    </citation>
    <scope>NUCLEOTIDE SEQUENCE [LARGE SCALE GENOMIC DNA]</scope>
    <source>
        <strain evidence="3 4">FT55W</strain>
    </source>
</reference>
<name>A0A7X4GMB9_9BURK</name>
<feature type="chain" id="PRO_5030912039" evidence="1">
    <location>
        <begin position="21"/>
        <end position="244"/>
    </location>
</feature>
<dbReference type="EMBL" id="WWCK01000002">
    <property type="protein sequence ID" value="MYM66118.1"/>
    <property type="molecule type" value="Genomic_DNA"/>
</dbReference>
<dbReference type="InterPro" id="IPR052897">
    <property type="entry name" value="Sec-Metab_Biosynth_Hydrolase"/>
</dbReference>
<sequence length="244" mass="25694">MNKLLLAGVFAAVFSGAASAAVNNIVLVHGAYADGSGWNEVIARLQKAGKHVTSVQNPLTSLADDAEATRRALAQQDGPTILVGHSWAGTVISETGTDPKVKALVYVAARAPDAGEDYTALAAKFPAPPASKGLVKTPDGFAQLSEEAFVRDFAGDLDPAQARVLYAGQGRISQTLFSGRTTQAAWKVKPTYYAVSTNDRTTSPELERFLAKRMGATTIELPSSHLSMISHADEITALILEAAK</sequence>
<keyword evidence="4" id="KW-1185">Reference proteome</keyword>
<comment type="caution">
    <text evidence="3">The sequence shown here is derived from an EMBL/GenBank/DDBJ whole genome shotgun (WGS) entry which is preliminary data.</text>
</comment>
<protein>
    <submittedName>
        <fullName evidence="3">Alpha/beta fold hydrolase</fullName>
    </submittedName>
</protein>
<feature type="domain" description="AB hydrolase-1" evidence="2">
    <location>
        <begin position="25"/>
        <end position="236"/>
    </location>
</feature>
<accession>A0A7X4GMB9</accession>
<dbReference type="GO" id="GO:0016787">
    <property type="term" value="F:hydrolase activity"/>
    <property type="evidence" value="ECO:0007669"/>
    <property type="project" value="UniProtKB-KW"/>
</dbReference>
<dbReference type="SUPFAM" id="SSF53474">
    <property type="entry name" value="alpha/beta-Hydrolases"/>
    <property type="match status" value="1"/>
</dbReference>
<dbReference type="PANTHER" id="PTHR37017">
    <property type="entry name" value="AB HYDROLASE-1 DOMAIN-CONTAINING PROTEIN-RELATED"/>
    <property type="match status" value="1"/>
</dbReference>
<evidence type="ECO:0000313" key="4">
    <source>
        <dbReference type="Proteomes" id="UP000450012"/>
    </source>
</evidence>
<dbReference type="Pfam" id="PF12697">
    <property type="entry name" value="Abhydrolase_6"/>
    <property type="match status" value="1"/>
</dbReference>
<dbReference type="RefSeq" id="WP_161012730.1">
    <property type="nucleotide sequence ID" value="NZ_WWCK01000002.1"/>
</dbReference>
<proteinExistence type="predicted"/>
<evidence type="ECO:0000259" key="2">
    <source>
        <dbReference type="Pfam" id="PF12697"/>
    </source>
</evidence>
<dbReference type="Proteomes" id="UP000450012">
    <property type="component" value="Unassembled WGS sequence"/>
</dbReference>
<organism evidence="3 4">
    <name type="scientific">Duganella rivi</name>
    <dbReference type="NCBI Taxonomy" id="2666083"/>
    <lineage>
        <taxon>Bacteria</taxon>
        <taxon>Pseudomonadati</taxon>
        <taxon>Pseudomonadota</taxon>
        <taxon>Betaproteobacteria</taxon>
        <taxon>Burkholderiales</taxon>
        <taxon>Oxalobacteraceae</taxon>
        <taxon>Telluria group</taxon>
        <taxon>Duganella</taxon>
    </lineage>
</organism>
<dbReference type="Gene3D" id="3.40.50.1820">
    <property type="entry name" value="alpha/beta hydrolase"/>
    <property type="match status" value="1"/>
</dbReference>
<gene>
    <name evidence="3" type="ORF">GTP45_04615</name>
</gene>
<evidence type="ECO:0000313" key="3">
    <source>
        <dbReference type="EMBL" id="MYM66118.1"/>
    </source>
</evidence>
<dbReference type="PANTHER" id="PTHR37017:SF11">
    <property type="entry name" value="ESTERASE_LIPASE_THIOESTERASE DOMAIN-CONTAINING PROTEIN"/>
    <property type="match status" value="1"/>
</dbReference>
<keyword evidence="3" id="KW-0378">Hydrolase</keyword>
<evidence type="ECO:0000256" key="1">
    <source>
        <dbReference type="SAM" id="SignalP"/>
    </source>
</evidence>
<keyword evidence="1" id="KW-0732">Signal</keyword>
<dbReference type="InterPro" id="IPR000073">
    <property type="entry name" value="AB_hydrolase_1"/>
</dbReference>
<dbReference type="InterPro" id="IPR029058">
    <property type="entry name" value="AB_hydrolase_fold"/>
</dbReference>